<dbReference type="InterPro" id="IPR051681">
    <property type="entry name" value="Ser/Thr_Kinases-Pseudokinases"/>
</dbReference>
<dbReference type="Gene3D" id="3.30.200.20">
    <property type="entry name" value="Phosphorylase Kinase, domain 1"/>
    <property type="match status" value="1"/>
</dbReference>
<dbReference type="GO" id="GO:0004674">
    <property type="term" value="F:protein serine/threonine kinase activity"/>
    <property type="evidence" value="ECO:0007669"/>
    <property type="project" value="TreeGrafter"/>
</dbReference>
<organism evidence="5 6">
    <name type="scientific">Chlamydomonas schloesseri</name>
    <dbReference type="NCBI Taxonomy" id="2026947"/>
    <lineage>
        <taxon>Eukaryota</taxon>
        <taxon>Viridiplantae</taxon>
        <taxon>Chlorophyta</taxon>
        <taxon>core chlorophytes</taxon>
        <taxon>Chlorophyceae</taxon>
        <taxon>CS clade</taxon>
        <taxon>Chlamydomonadales</taxon>
        <taxon>Chlamydomonadaceae</taxon>
        <taxon>Chlamydomonas</taxon>
    </lineage>
</organism>
<dbReference type="InterPro" id="IPR008266">
    <property type="entry name" value="Tyr_kinase_AS"/>
</dbReference>
<gene>
    <name evidence="5" type="ORF">HYH02_008220</name>
</gene>
<keyword evidence="3" id="KW-0472">Membrane</keyword>
<dbReference type="SUPFAM" id="SSF56112">
    <property type="entry name" value="Protein kinase-like (PK-like)"/>
    <property type="match status" value="1"/>
</dbReference>
<keyword evidence="1" id="KW-0067">ATP-binding</keyword>
<evidence type="ECO:0000259" key="4">
    <source>
        <dbReference type="PROSITE" id="PS50011"/>
    </source>
</evidence>
<dbReference type="PANTHER" id="PTHR44329">
    <property type="entry name" value="SERINE/THREONINE-PROTEIN KINASE TNNI3K-RELATED"/>
    <property type="match status" value="1"/>
</dbReference>
<comment type="caution">
    <text evidence="5">The sequence shown here is derived from an EMBL/GenBank/DDBJ whole genome shotgun (WGS) entry which is preliminary data.</text>
</comment>
<dbReference type="PROSITE" id="PS00107">
    <property type="entry name" value="PROTEIN_KINASE_ATP"/>
    <property type="match status" value="1"/>
</dbReference>
<feature type="binding site" evidence="1">
    <location>
        <position position="526"/>
    </location>
    <ligand>
        <name>ATP</name>
        <dbReference type="ChEBI" id="CHEBI:30616"/>
    </ligand>
</feature>
<feature type="region of interest" description="Disordered" evidence="2">
    <location>
        <begin position="256"/>
        <end position="286"/>
    </location>
</feature>
<accession>A0A836B422</accession>
<evidence type="ECO:0000313" key="5">
    <source>
        <dbReference type="EMBL" id="KAG2446649.1"/>
    </source>
</evidence>
<dbReference type="InterPro" id="IPR000719">
    <property type="entry name" value="Prot_kinase_dom"/>
</dbReference>
<feature type="transmembrane region" description="Helical" evidence="3">
    <location>
        <begin position="223"/>
        <end position="245"/>
    </location>
</feature>
<feature type="domain" description="Protein kinase" evidence="4">
    <location>
        <begin position="499"/>
        <end position="786"/>
    </location>
</feature>
<evidence type="ECO:0000256" key="1">
    <source>
        <dbReference type="PROSITE-ProRule" id="PRU10141"/>
    </source>
</evidence>
<dbReference type="InterPro" id="IPR011009">
    <property type="entry name" value="Kinase-like_dom_sf"/>
</dbReference>
<keyword evidence="6" id="KW-1185">Reference proteome</keyword>
<evidence type="ECO:0000313" key="6">
    <source>
        <dbReference type="Proteomes" id="UP000613740"/>
    </source>
</evidence>
<dbReference type="Gene3D" id="1.10.510.10">
    <property type="entry name" value="Transferase(Phosphotransferase) domain 1"/>
    <property type="match status" value="1"/>
</dbReference>
<dbReference type="AlphaFoldDB" id="A0A836B422"/>
<name>A0A836B422_9CHLO</name>
<dbReference type="OrthoDB" id="548589at2759"/>
<sequence length="793" mass="81767">MLLKKNVTVEPTEALLATRTKALLDFSDMTMLFSIAPGVTLQLTELELINFYGLVGPGMNIIRQSPGGRVAFNNCVTIRRAGLPTDAAVVNMLSWPRPAGVPGPQRAVALPNLTYNSTRSTPQRPMFWNRSVALMVDYQTTLPSDSSLAFQGLYLGGYTYSAFNTIYFADNLVDPACLATRPGDECVSALLRKLNAEAAAQQEGAPAAAHGPHDSGLSKTDTIVVAVVVPVGVVLLAAAGAAVLLTRRRRAARRAAAYGKGSSHQTDSSSSVPAKPGDTPSGATRSSDIFMGLEAGVAPPEWTAKHEQEVAAGFPAAEHDDEHALDEDQQPGAAMSGVAGSRAAARGEQRPTGTAANGSCVASGMRPAFAAAAWAGSPGGGGGGPAATAAAGGTAASASLDGNTLSSAGAAAPGAGGTRGRDHFGSSAVEAGVEAKHTAEHQLALAGAAQAAAVAGAAGRSDEGGVTVQPAEAPRPSDVAAELSRMAREVRMQVKDVAIRIDTVLGTGAFGVVYGGIWQGIPVAVKTVVISASAERRKRALQEAALCQSIVHPNIIATYACELQPIGAPMGSITSSNDSGVTGSGLMPHIVDWRLYIIQELADGGPLSKLYGSPDIWPAPSAPKMVPVVALGLGIARAVAHLHSKRIIHGDLSPNNVMLKKDAAEPSGFAAKVGDFGLSVMLPQNQSHLSNLRMGTMFYMCPAVILKGQVGPASDVFSLGVILWELFHGRRAGVMTREGPRYAAIFPAFPPSCPQLFVSVALNCLQKQPANRPSAETVAQHLDALLQSLTAGP</sequence>
<dbReference type="PANTHER" id="PTHR44329:SF214">
    <property type="entry name" value="PROTEIN KINASE DOMAIN-CONTAINING PROTEIN"/>
    <property type="match status" value="1"/>
</dbReference>
<reference evidence="5" key="1">
    <citation type="journal article" date="2020" name="bioRxiv">
        <title>Comparative genomics of Chlamydomonas.</title>
        <authorList>
            <person name="Craig R.J."/>
            <person name="Hasan A.R."/>
            <person name="Ness R.W."/>
            <person name="Keightley P.D."/>
        </authorList>
    </citation>
    <scope>NUCLEOTIDE SEQUENCE</scope>
    <source>
        <strain evidence="5">CCAP 11/173</strain>
    </source>
</reference>
<dbReference type="GO" id="GO:0005524">
    <property type="term" value="F:ATP binding"/>
    <property type="evidence" value="ECO:0007669"/>
    <property type="project" value="UniProtKB-UniRule"/>
</dbReference>
<dbReference type="PROSITE" id="PS50011">
    <property type="entry name" value="PROTEIN_KINASE_DOM"/>
    <property type="match status" value="1"/>
</dbReference>
<keyword evidence="3" id="KW-0812">Transmembrane</keyword>
<keyword evidence="1" id="KW-0547">Nucleotide-binding</keyword>
<dbReference type="EMBL" id="JAEHOD010000025">
    <property type="protein sequence ID" value="KAG2446649.1"/>
    <property type="molecule type" value="Genomic_DNA"/>
</dbReference>
<dbReference type="PROSITE" id="PS00109">
    <property type="entry name" value="PROTEIN_KINASE_TYR"/>
    <property type="match status" value="1"/>
</dbReference>
<feature type="compositionally biased region" description="Low complexity" evidence="2">
    <location>
        <begin position="332"/>
        <end position="346"/>
    </location>
</feature>
<keyword evidence="3" id="KW-1133">Transmembrane helix</keyword>
<dbReference type="InterPro" id="IPR017441">
    <property type="entry name" value="Protein_kinase_ATP_BS"/>
</dbReference>
<proteinExistence type="predicted"/>
<feature type="region of interest" description="Disordered" evidence="2">
    <location>
        <begin position="320"/>
        <end position="359"/>
    </location>
</feature>
<protein>
    <recommendedName>
        <fullName evidence="4">Protein kinase domain-containing protein</fullName>
    </recommendedName>
</protein>
<feature type="compositionally biased region" description="Polar residues" evidence="2">
    <location>
        <begin position="262"/>
        <end position="272"/>
    </location>
</feature>
<dbReference type="CDD" id="cd14014">
    <property type="entry name" value="STKc_PknB_like"/>
    <property type="match status" value="1"/>
</dbReference>
<dbReference type="Proteomes" id="UP000613740">
    <property type="component" value="Unassembled WGS sequence"/>
</dbReference>
<evidence type="ECO:0000256" key="2">
    <source>
        <dbReference type="SAM" id="MobiDB-lite"/>
    </source>
</evidence>
<evidence type="ECO:0000256" key="3">
    <source>
        <dbReference type="SAM" id="Phobius"/>
    </source>
</evidence>
<dbReference type="Pfam" id="PF00069">
    <property type="entry name" value="Pkinase"/>
    <property type="match status" value="1"/>
</dbReference>